<dbReference type="OrthoDB" id="17066at2759"/>
<dbReference type="EMBL" id="BGZK01001212">
    <property type="protein sequence ID" value="GBP74566.1"/>
    <property type="molecule type" value="Genomic_DNA"/>
</dbReference>
<gene>
    <name evidence="2" type="ORF">EVAR_59501_1</name>
</gene>
<sequence>MSETPSKDIETPNTFSPNDLQAPSERKPDISKVVYTHVSTLHGLIKEWKRIIVKGCKICYAISLINIQEVQEDDYPEELGHLTQTLLEITNGLKHVSENVETIKNQLEAISKLLPGNEPVIMSWPASMIFKYVCEISTSLRREYELKLCITENIAHCRDEKVAEIYVSAWEFAIYFNTNATEFLFAEMNLS</sequence>
<evidence type="ECO:0008006" key="4">
    <source>
        <dbReference type="Google" id="ProtNLM"/>
    </source>
</evidence>
<dbReference type="Proteomes" id="UP000299102">
    <property type="component" value="Unassembled WGS sequence"/>
</dbReference>
<protein>
    <recommendedName>
        <fullName evidence="4">Cyclin-dependent kinase 2-interacting protein</fullName>
    </recommendedName>
</protein>
<dbReference type="AlphaFoldDB" id="A0A4C1YEM4"/>
<accession>A0A4C1YEM4</accession>
<comment type="caution">
    <text evidence="2">The sequence shown here is derived from an EMBL/GenBank/DDBJ whole genome shotgun (WGS) entry which is preliminary data.</text>
</comment>
<evidence type="ECO:0000313" key="3">
    <source>
        <dbReference type="Proteomes" id="UP000299102"/>
    </source>
</evidence>
<evidence type="ECO:0000256" key="1">
    <source>
        <dbReference type="SAM" id="MobiDB-lite"/>
    </source>
</evidence>
<feature type="compositionally biased region" description="Basic and acidic residues" evidence="1">
    <location>
        <begin position="1"/>
        <end position="10"/>
    </location>
</feature>
<proteinExistence type="predicted"/>
<reference evidence="2 3" key="1">
    <citation type="journal article" date="2019" name="Commun. Biol.">
        <title>The bagworm genome reveals a unique fibroin gene that provides high tensile strength.</title>
        <authorList>
            <person name="Kono N."/>
            <person name="Nakamura H."/>
            <person name="Ohtoshi R."/>
            <person name="Tomita M."/>
            <person name="Numata K."/>
            <person name="Arakawa K."/>
        </authorList>
    </citation>
    <scope>NUCLEOTIDE SEQUENCE [LARGE SCALE GENOMIC DNA]</scope>
</reference>
<evidence type="ECO:0000313" key="2">
    <source>
        <dbReference type="EMBL" id="GBP74566.1"/>
    </source>
</evidence>
<keyword evidence="3" id="KW-1185">Reference proteome</keyword>
<feature type="compositionally biased region" description="Polar residues" evidence="1">
    <location>
        <begin position="11"/>
        <end position="21"/>
    </location>
</feature>
<feature type="region of interest" description="Disordered" evidence="1">
    <location>
        <begin position="1"/>
        <end position="25"/>
    </location>
</feature>
<organism evidence="2 3">
    <name type="scientific">Eumeta variegata</name>
    <name type="common">Bagworm moth</name>
    <name type="synonym">Eumeta japonica</name>
    <dbReference type="NCBI Taxonomy" id="151549"/>
    <lineage>
        <taxon>Eukaryota</taxon>
        <taxon>Metazoa</taxon>
        <taxon>Ecdysozoa</taxon>
        <taxon>Arthropoda</taxon>
        <taxon>Hexapoda</taxon>
        <taxon>Insecta</taxon>
        <taxon>Pterygota</taxon>
        <taxon>Neoptera</taxon>
        <taxon>Endopterygota</taxon>
        <taxon>Lepidoptera</taxon>
        <taxon>Glossata</taxon>
        <taxon>Ditrysia</taxon>
        <taxon>Tineoidea</taxon>
        <taxon>Psychidae</taxon>
        <taxon>Oiketicinae</taxon>
        <taxon>Eumeta</taxon>
    </lineage>
</organism>
<name>A0A4C1YEM4_EUMVA</name>